<gene>
    <name evidence="1" type="ORF">RHMOL_Rhmol10G0128100</name>
</gene>
<evidence type="ECO:0000313" key="2">
    <source>
        <dbReference type="Proteomes" id="UP001062846"/>
    </source>
</evidence>
<reference evidence="1" key="1">
    <citation type="submission" date="2022-02" db="EMBL/GenBank/DDBJ databases">
        <title>Plant Genome Project.</title>
        <authorList>
            <person name="Zhang R.-G."/>
        </authorList>
    </citation>
    <scope>NUCLEOTIDE SEQUENCE</scope>
    <source>
        <strain evidence="1">AT1</strain>
    </source>
</reference>
<accession>A0ACC0M1V6</accession>
<organism evidence="1 2">
    <name type="scientific">Rhododendron molle</name>
    <name type="common">Chinese azalea</name>
    <name type="synonym">Azalea mollis</name>
    <dbReference type="NCBI Taxonomy" id="49168"/>
    <lineage>
        <taxon>Eukaryota</taxon>
        <taxon>Viridiplantae</taxon>
        <taxon>Streptophyta</taxon>
        <taxon>Embryophyta</taxon>
        <taxon>Tracheophyta</taxon>
        <taxon>Spermatophyta</taxon>
        <taxon>Magnoliopsida</taxon>
        <taxon>eudicotyledons</taxon>
        <taxon>Gunneridae</taxon>
        <taxon>Pentapetalae</taxon>
        <taxon>asterids</taxon>
        <taxon>Ericales</taxon>
        <taxon>Ericaceae</taxon>
        <taxon>Ericoideae</taxon>
        <taxon>Rhodoreae</taxon>
        <taxon>Rhododendron</taxon>
    </lineage>
</organism>
<name>A0ACC0M1V6_RHOML</name>
<dbReference type="Proteomes" id="UP001062846">
    <property type="component" value="Chromosome 10"/>
</dbReference>
<keyword evidence="2" id="KW-1185">Reference proteome</keyword>
<dbReference type="EMBL" id="CM046397">
    <property type="protein sequence ID" value="KAI8534847.1"/>
    <property type="molecule type" value="Genomic_DNA"/>
</dbReference>
<sequence>MEKRLRSSLQTSAEEFLSSAAKLGFKSAKPSLKTLIHSLKPSSSSLSSSLPLSLHQLISQSITRFKQLSQPPAPATDPAKSPKSPPAKRPRRSSRHASKKNLDDSGTKDEESKVVNERENVIQKLQIYTYVALLCVSHPKKVFSPSDLLLAVRELHDNLVLFESDPVLLSEVSSLCDWWWKSEFPGRETLISQSLPVLLSRSLTLKKKVDVHRVYAIREAFTLFDFDDESIEDLKLLLIRCVIAPLYLKTEDGRKFIAYMFGLSGQLLKEALAMIKSQIPFGRKSMLEAYGEILFRGWKLVEGNLRDEIENGFLQGLIEGAIHASSDSLAASIRRVLGGFIAQRTVDGVEKLLFRLAEPVIFRSLQVANSNVRQNALHLLLDLFPLEDPDSTKEVKDTLLDKQFFLLERLLMDDCPDVRVVAVEGSCRILHLFWEIIPTSTITKIITKIFDDMTHDPCNEVRLATLNGIVYLLGNPQSHEILKVLLPRLGHLILDSSFANRSALVDLLLILRDIRSFQFHKVVHLDFLLSTLASDQPPIGQKITKLLMPSYFPSKVTVEEACNRCVTLIKRSPMAGARFCEFSLSEGASLHSLMELVKVCISLVLSRNKLDGDQIDGLLVAIAYLCKSLVSEVSYRATIKELLCVEKLRCLFGAAATPRAQSSVCEIISCVSPDDIGVLFDDCMALVTSCCGLSRNIERQVEVRSIHKMMLSCNWFDEMFETLARILQKTAHGCHTKFGTEIPSHTDPFAKRKKIKSTKGKHVSGKKSSTTSTSSFEEEYSVALGIAWQIKDLLVDENSRIAMLKSQILEIAFFALKVISEVSIVQCRHCDYMDTSPILAYTSLTLHMSLQNVSINGVNNHGTKKKDSTDSARSSLEPTLLEQTMDHLFNCTNKLFEAGDTGNSSKLPSEAKQDRRKKTGYHCQQEKDSETRTSSPSDGEPILSEQKRMSSTMKILTAVLKYIVDATAMGLISFSQVKCLKFSLDYVGFIMSNLKQQSSDKLQFKEEDFKDAFLCLKSTFTYFAKLLNIVLVSSNGDSLPPPEAHNLANGLLDLIVSIESFLGSGYATRVVAAMKPWLPDLILALGSAHIQKQTLVRMRKVRKFLNLGVVFLSGTQRVGRAEVDVGLCAREVTWTENGSKFKRKMTLIGSKCWRLPRGLSGVGRMFQTNSKKALLGLTFSDYLSVSERDCVRAYISQYIIHFMFLILLSYRIFFPLLCFSISSDLSLVKNGSHFNLPAATAISLPVKSGSSKWKTIISTTALATAATAAAVLTTFSAGNISALADLNKFEAELRGEFGIGSAAQFGSADLRKAVHVNENFRASQALTLNVLFG</sequence>
<protein>
    <submittedName>
        <fullName evidence="1">Uncharacterized protein</fullName>
    </submittedName>
</protein>
<comment type="caution">
    <text evidence="1">The sequence shown here is derived from an EMBL/GenBank/DDBJ whole genome shotgun (WGS) entry which is preliminary data.</text>
</comment>
<proteinExistence type="predicted"/>
<evidence type="ECO:0000313" key="1">
    <source>
        <dbReference type="EMBL" id="KAI8534847.1"/>
    </source>
</evidence>